<name>A0A2V0P8P1_9CHLO</name>
<proteinExistence type="predicted"/>
<dbReference type="SUPFAM" id="SSF47473">
    <property type="entry name" value="EF-hand"/>
    <property type="match status" value="1"/>
</dbReference>
<reference evidence="1 2" key="1">
    <citation type="journal article" date="2018" name="Sci. Rep.">
        <title>Raphidocelis subcapitata (=Pseudokirchneriella subcapitata) provides an insight into genome evolution and environmental adaptations in the Sphaeropleales.</title>
        <authorList>
            <person name="Suzuki S."/>
            <person name="Yamaguchi H."/>
            <person name="Nakajima N."/>
            <person name="Kawachi M."/>
        </authorList>
    </citation>
    <scope>NUCLEOTIDE SEQUENCE [LARGE SCALE GENOMIC DNA]</scope>
    <source>
        <strain evidence="1 2">NIES-35</strain>
    </source>
</reference>
<gene>
    <name evidence="1" type="ORF">Rsub_08773</name>
</gene>
<evidence type="ECO:0000313" key="1">
    <source>
        <dbReference type="EMBL" id="GBF96228.1"/>
    </source>
</evidence>
<dbReference type="InParanoid" id="A0A2V0P8P1"/>
<accession>A0A2V0P8P1</accession>
<sequence>MAPAAEPVTFESAMTRLKKFVFKTRLRPRDFLIDFDRLRKGEVHPDNFLRGMSMAGVGKFLTPTELQVICDHYTVPKTASSSVMRYSLFLDDVDGVFTKKNLERTPLEEVPPEPSELLDRDRYLRSSRNIGPEREARLAEVMARVSEICGKRGILIKPFFDDAAQDDHSAKLYGHVTASQFKQCLNVKVGIRISDEEAELLAEKFHHEDLPELVNYVCFAHMVDPPMAAFEEMVQ</sequence>
<dbReference type="PANTHER" id="PTHR20875">
    <property type="entry name" value="EF-HAND CALCIUM-BINDING DOMAIN-CONTAINING PROTEIN 6-RELATED"/>
    <property type="match status" value="1"/>
</dbReference>
<dbReference type="InterPro" id="IPR052603">
    <property type="entry name" value="EFCB6"/>
</dbReference>
<evidence type="ECO:0008006" key="3">
    <source>
        <dbReference type="Google" id="ProtNLM"/>
    </source>
</evidence>
<dbReference type="STRING" id="307507.A0A2V0P8P1"/>
<dbReference type="InterPro" id="IPR011992">
    <property type="entry name" value="EF-hand-dom_pair"/>
</dbReference>
<dbReference type="EMBL" id="BDRX01000076">
    <property type="protein sequence ID" value="GBF96228.1"/>
    <property type="molecule type" value="Genomic_DNA"/>
</dbReference>
<keyword evidence="2" id="KW-1185">Reference proteome</keyword>
<dbReference type="PANTHER" id="PTHR20875:SF0">
    <property type="entry name" value="GH12158P"/>
    <property type="match status" value="1"/>
</dbReference>
<organism evidence="1 2">
    <name type="scientific">Raphidocelis subcapitata</name>
    <dbReference type="NCBI Taxonomy" id="307507"/>
    <lineage>
        <taxon>Eukaryota</taxon>
        <taxon>Viridiplantae</taxon>
        <taxon>Chlorophyta</taxon>
        <taxon>core chlorophytes</taxon>
        <taxon>Chlorophyceae</taxon>
        <taxon>CS clade</taxon>
        <taxon>Sphaeropleales</taxon>
        <taxon>Selenastraceae</taxon>
        <taxon>Raphidocelis</taxon>
    </lineage>
</organism>
<comment type="caution">
    <text evidence="1">The sequence shown here is derived from an EMBL/GenBank/DDBJ whole genome shotgun (WGS) entry which is preliminary data.</text>
</comment>
<protein>
    <recommendedName>
        <fullName evidence="3">Flagellar associated protein</fullName>
    </recommendedName>
</protein>
<dbReference type="AlphaFoldDB" id="A0A2V0P8P1"/>
<evidence type="ECO:0000313" key="2">
    <source>
        <dbReference type="Proteomes" id="UP000247498"/>
    </source>
</evidence>
<dbReference type="OrthoDB" id="272072at2759"/>
<dbReference type="Proteomes" id="UP000247498">
    <property type="component" value="Unassembled WGS sequence"/>
</dbReference>